<evidence type="ECO:0000313" key="2">
    <source>
        <dbReference type="EnsemblMetazoa" id="ADAC009941-PA"/>
    </source>
</evidence>
<accession>W5J4Z9</accession>
<name>W5J4Z9_ANODA</name>
<reference evidence="1" key="3">
    <citation type="journal article" date="2013" name="Nucleic Acids Res.">
        <title>The genome of Anopheles darlingi, the main neotropical malaria vector.</title>
        <authorList>
            <person name="Marinotti O."/>
            <person name="Cerqueira G.C."/>
            <person name="de Almeida L.G."/>
            <person name="Ferro M.I."/>
            <person name="Loreto E.L."/>
            <person name="Zaha A."/>
            <person name="Teixeira S.M."/>
            <person name="Wespiser A.R."/>
            <person name="Almeida E Silva A."/>
            <person name="Schlindwein A.D."/>
            <person name="Pacheco A.C."/>
            <person name="Silva A.L."/>
            <person name="Graveley B.R."/>
            <person name="Walenz B.P."/>
            <person name="Lima Bde A."/>
            <person name="Ribeiro C.A."/>
            <person name="Nunes-Silva C.G."/>
            <person name="de Carvalho C.R."/>
            <person name="Soares C.M."/>
            <person name="de Menezes C.B."/>
            <person name="Matiolli C."/>
            <person name="Caffrey D."/>
            <person name="Araujo D.A."/>
            <person name="de Oliveira D.M."/>
            <person name="Golenbock D."/>
            <person name="Grisard E.C."/>
            <person name="Fantinatti-Garboggini F."/>
            <person name="de Carvalho F.M."/>
            <person name="Barcellos F.G."/>
            <person name="Prosdocimi F."/>
            <person name="May G."/>
            <person name="Azevedo Junior G.M."/>
            <person name="Guimaraes G.M."/>
            <person name="Goldman G.H."/>
            <person name="Padilha I.Q."/>
            <person name="Batista Jda S."/>
            <person name="Ferro J.A."/>
            <person name="Ribeiro J.M."/>
            <person name="Fietto J.L."/>
            <person name="Dabbas K.M."/>
            <person name="Cerdeira L."/>
            <person name="Agnez-Lima L.F."/>
            <person name="Brocchi M."/>
            <person name="de Carvalho M.O."/>
            <person name="Teixeira Mde M."/>
            <person name="Diniz Maia Mde M."/>
            <person name="Goldman M.H."/>
            <person name="Cruz Schneider M.P."/>
            <person name="Felipe M.S."/>
            <person name="Hungria M."/>
            <person name="Nicolas M.F."/>
            <person name="Pereira M."/>
            <person name="Montes M.A."/>
            <person name="Cantao M.E."/>
            <person name="Vincentz M."/>
            <person name="Rafael M.S."/>
            <person name="Silverman N."/>
            <person name="Stoco P.H."/>
            <person name="Souza R.C."/>
            <person name="Vicentini R."/>
            <person name="Gazzinelli R.T."/>
            <person name="Neves Rde O."/>
            <person name="Silva R."/>
            <person name="Astolfi-Filho S."/>
            <person name="Maciel T.E."/>
            <person name="Urmenyi T.P."/>
            <person name="Tadei W.P."/>
            <person name="Camargo E.P."/>
            <person name="de Vasconcelos A.T."/>
        </authorList>
    </citation>
    <scope>NUCLEOTIDE SEQUENCE</scope>
</reference>
<gene>
    <name evidence="1" type="ORF">AND_009941</name>
</gene>
<reference evidence="2" key="4">
    <citation type="submission" date="2015-06" db="UniProtKB">
        <authorList>
            <consortium name="EnsemblMetazoa"/>
        </authorList>
    </citation>
    <scope>IDENTIFICATION</scope>
</reference>
<sequence>MFCRLHIVFDDVDDQFCRASGLATPVRTIAAITGGGQEMRLPVGIRWDLLLNEANEPSPTPSPSPPSSAG</sequence>
<reference evidence="1 3" key="1">
    <citation type="journal article" date="2010" name="BMC Genomics">
        <title>Combination of measures distinguishes pre-miRNAs from other stem-loops in the genome of the newly sequenced Anopheles darlingi.</title>
        <authorList>
            <person name="Mendes N.D."/>
            <person name="Freitas A.T."/>
            <person name="Vasconcelos A.T."/>
            <person name="Sagot M.F."/>
        </authorList>
    </citation>
    <scope>NUCLEOTIDE SEQUENCE</scope>
</reference>
<evidence type="ECO:0000313" key="1">
    <source>
        <dbReference type="EMBL" id="ETN58483.1"/>
    </source>
</evidence>
<keyword evidence="3" id="KW-1185">Reference proteome</keyword>
<dbReference type="EMBL" id="ADMH02002131">
    <property type="protein sequence ID" value="ETN58483.1"/>
    <property type="molecule type" value="Genomic_DNA"/>
</dbReference>
<organism evidence="1">
    <name type="scientific">Anopheles darlingi</name>
    <name type="common">Mosquito</name>
    <dbReference type="NCBI Taxonomy" id="43151"/>
    <lineage>
        <taxon>Eukaryota</taxon>
        <taxon>Metazoa</taxon>
        <taxon>Ecdysozoa</taxon>
        <taxon>Arthropoda</taxon>
        <taxon>Hexapoda</taxon>
        <taxon>Insecta</taxon>
        <taxon>Pterygota</taxon>
        <taxon>Neoptera</taxon>
        <taxon>Endopterygota</taxon>
        <taxon>Diptera</taxon>
        <taxon>Nematocera</taxon>
        <taxon>Culicoidea</taxon>
        <taxon>Culicidae</taxon>
        <taxon>Anophelinae</taxon>
        <taxon>Anopheles</taxon>
    </lineage>
</organism>
<protein>
    <submittedName>
        <fullName evidence="1 2">Uncharacterized protein</fullName>
    </submittedName>
</protein>
<dbReference type="HOGENOM" id="CLU_2759867_0_0_1"/>
<evidence type="ECO:0000313" key="3">
    <source>
        <dbReference type="Proteomes" id="UP000000673"/>
    </source>
</evidence>
<dbReference type="AlphaFoldDB" id="W5J4Z9"/>
<dbReference type="EnsemblMetazoa" id="ADAC009941-RA">
    <property type="protein sequence ID" value="ADAC009941-PA"/>
    <property type="gene ID" value="ADAC009941"/>
</dbReference>
<dbReference type="VEuPathDB" id="VectorBase:ADAC009941"/>
<reference evidence="1" key="2">
    <citation type="submission" date="2010-05" db="EMBL/GenBank/DDBJ databases">
        <authorList>
            <person name="Almeida L.G."/>
            <person name="Nicolas M.F."/>
            <person name="Souza R.C."/>
            <person name="Vasconcelos A.T.R."/>
        </authorList>
    </citation>
    <scope>NUCLEOTIDE SEQUENCE</scope>
</reference>
<dbReference type="Proteomes" id="UP000000673">
    <property type="component" value="Unassembled WGS sequence"/>
</dbReference>
<proteinExistence type="predicted"/>